<sequence>MTSSKKKLPWRITSLVDLLSKKAKPTHDTHCLEDNPRVEKSASERSVGMGGCHSISRSERCQERLSEVKLNWLKLVASRRRCSGTARFVVLEGFNPDQALQMTTPDYPKKKFYDIDPGDSVSDSDSESQHCLFTANELEDIHRRALEGDEMQRTALRIAQEALAKLQAECDRLKAELATEKERSQHRCERTSEECEAELKRLQEENKKLWKENQQIQRSSEKFKATLKARSEPEQSNHRGQQSLGKQGMNFEGYRARNLRWQSAEHPSQSSSEVTTRPQTSGIIRTCGHETANATKASGEVPESTKTQRKRSLSLESIPDPEHSEIPLEDGASQAKKKREGVRSNTEILVFDAPARS</sequence>
<dbReference type="EMBL" id="KQ085904">
    <property type="protein sequence ID" value="KLO17498.1"/>
    <property type="molecule type" value="Genomic_DNA"/>
</dbReference>
<protein>
    <submittedName>
        <fullName evidence="2">Uncharacterized protein</fullName>
    </submittedName>
</protein>
<accession>A0A0H2S789</accession>
<proteinExistence type="predicted"/>
<feature type="compositionally biased region" description="Basic and acidic residues" evidence="1">
    <location>
        <begin position="219"/>
        <end position="237"/>
    </location>
</feature>
<gene>
    <name evidence="2" type="ORF">SCHPADRAFT_886968</name>
</gene>
<evidence type="ECO:0000313" key="3">
    <source>
        <dbReference type="Proteomes" id="UP000053477"/>
    </source>
</evidence>
<evidence type="ECO:0000313" key="2">
    <source>
        <dbReference type="EMBL" id="KLO17498.1"/>
    </source>
</evidence>
<dbReference type="Proteomes" id="UP000053477">
    <property type="component" value="Unassembled WGS sequence"/>
</dbReference>
<feature type="region of interest" description="Disordered" evidence="1">
    <location>
        <begin position="290"/>
        <end position="343"/>
    </location>
</feature>
<keyword evidence="3" id="KW-1185">Reference proteome</keyword>
<feature type="region of interest" description="Disordered" evidence="1">
    <location>
        <begin position="211"/>
        <end position="248"/>
    </location>
</feature>
<feature type="region of interest" description="Disordered" evidence="1">
    <location>
        <begin position="26"/>
        <end position="53"/>
    </location>
</feature>
<evidence type="ECO:0000256" key="1">
    <source>
        <dbReference type="SAM" id="MobiDB-lite"/>
    </source>
</evidence>
<dbReference type="AlphaFoldDB" id="A0A0H2S789"/>
<organism evidence="2 3">
    <name type="scientific">Schizopora paradoxa</name>
    <dbReference type="NCBI Taxonomy" id="27342"/>
    <lineage>
        <taxon>Eukaryota</taxon>
        <taxon>Fungi</taxon>
        <taxon>Dikarya</taxon>
        <taxon>Basidiomycota</taxon>
        <taxon>Agaricomycotina</taxon>
        <taxon>Agaricomycetes</taxon>
        <taxon>Hymenochaetales</taxon>
        <taxon>Schizoporaceae</taxon>
        <taxon>Schizopora</taxon>
    </lineage>
</organism>
<name>A0A0H2S789_9AGAM</name>
<reference evidence="2 3" key="1">
    <citation type="submission" date="2015-04" db="EMBL/GenBank/DDBJ databases">
        <title>Complete genome sequence of Schizopora paradoxa KUC8140, a cosmopolitan wood degrader in East Asia.</title>
        <authorList>
            <consortium name="DOE Joint Genome Institute"/>
            <person name="Min B."/>
            <person name="Park H."/>
            <person name="Jang Y."/>
            <person name="Kim J.-J."/>
            <person name="Kim K.H."/>
            <person name="Pangilinan J."/>
            <person name="Lipzen A."/>
            <person name="Riley R."/>
            <person name="Grigoriev I.V."/>
            <person name="Spatafora J.W."/>
            <person name="Choi I.-G."/>
        </authorList>
    </citation>
    <scope>NUCLEOTIDE SEQUENCE [LARGE SCALE GENOMIC DNA]</scope>
    <source>
        <strain evidence="2 3">KUC8140</strain>
    </source>
</reference>
<dbReference type="InParanoid" id="A0A0H2S789"/>
<feature type="compositionally biased region" description="Basic and acidic residues" evidence="1">
    <location>
        <begin position="26"/>
        <end position="43"/>
    </location>
</feature>